<dbReference type="NCBIfam" id="NF004325">
    <property type="entry name" value="PRK05718.1"/>
    <property type="match status" value="1"/>
</dbReference>
<dbReference type="RefSeq" id="WP_073270129.1">
    <property type="nucleotide sequence ID" value="NZ_FQTU01000006.1"/>
</dbReference>
<protein>
    <recommendedName>
        <fullName evidence="5">2-dehydro-3-deoxy-phosphogluconate aldolase</fullName>
        <ecNumber evidence="5">4.1.2.14</ecNumber>
    </recommendedName>
</protein>
<dbReference type="SUPFAM" id="SSF51569">
    <property type="entry name" value="Aldolase"/>
    <property type="match status" value="1"/>
</dbReference>
<evidence type="ECO:0000259" key="9">
    <source>
        <dbReference type="PROSITE" id="PS51819"/>
    </source>
</evidence>
<proteinExistence type="inferred from homology"/>
<comment type="catalytic activity">
    <reaction evidence="1">
        <text>2-dehydro-3-deoxy-6-phospho-D-gluconate = D-glyceraldehyde 3-phosphate + pyruvate</text>
        <dbReference type="Rhea" id="RHEA:17089"/>
        <dbReference type="ChEBI" id="CHEBI:15361"/>
        <dbReference type="ChEBI" id="CHEBI:57569"/>
        <dbReference type="ChEBI" id="CHEBI:59776"/>
        <dbReference type="EC" id="4.1.2.14"/>
    </reaction>
</comment>
<dbReference type="PROSITE" id="PS51819">
    <property type="entry name" value="VOC"/>
    <property type="match status" value="1"/>
</dbReference>
<dbReference type="CDD" id="cd00452">
    <property type="entry name" value="KDPG_aldolase"/>
    <property type="match status" value="1"/>
</dbReference>
<dbReference type="STRING" id="1120975.SAMN02746064_01147"/>
<evidence type="ECO:0000313" key="11">
    <source>
        <dbReference type="Proteomes" id="UP000184251"/>
    </source>
</evidence>
<feature type="domain" description="VOC" evidence="9">
    <location>
        <begin position="211"/>
        <end position="320"/>
    </location>
</feature>
<sequence>MNEVLKKIQQIGIVPVVKLDRVEDALPLAKALIEGGLPCAEVTFRTAAAKDSIKAMSDAYPQMLIGAGTVLTKEQVDDAIEAGATFIVSPGLNPEIVKYCIEKNILVVPGCANPSNVEQALSLGLDVVKFFPAEAAGGLAMIKAMAAAYVNVKFMPTGGVNEKNLKSYLDFPKIVACGGSWMVSADLINAGKFDEIKTITRKAVNEMLGFELGHIGINGSDEAEAERIASKFELLFGFEKKAGNSSVFAADYIEVMKKPYLGEKGHIAIKTNYIDRAVAYLESNGFEFDMDTAKLDGKGNLVAVYMKDDFGGFALHLVQKK</sequence>
<reference evidence="10 11" key="1">
    <citation type="submission" date="2016-11" db="EMBL/GenBank/DDBJ databases">
        <authorList>
            <person name="Jaros S."/>
            <person name="Januszkiewicz K."/>
            <person name="Wedrychowicz H."/>
        </authorList>
    </citation>
    <scope>NUCLEOTIDE SEQUENCE [LARGE SCALE GENOMIC DNA]</scope>
    <source>
        <strain evidence="10 11">DSM 14828</strain>
    </source>
</reference>
<dbReference type="AlphaFoldDB" id="A0A1M4W3M5"/>
<dbReference type="EMBL" id="FQTU01000006">
    <property type="protein sequence ID" value="SHE75542.1"/>
    <property type="molecule type" value="Genomic_DNA"/>
</dbReference>
<dbReference type="InterPro" id="IPR031337">
    <property type="entry name" value="KDPG/KHG_AS_1"/>
</dbReference>
<evidence type="ECO:0000256" key="2">
    <source>
        <dbReference type="ARBA" id="ARBA00004736"/>
    </source>
</evidence>
<dbReference type="PANTHER" id="PTHR30246:SF1">
    <property type="entry name" value="2-DEHYDRO-3-DEOXY-6-PHOSPHOGALACTONATE ALDOLASE-RELATED"/>
    <property type="match status" value="1"/>
</dbReference>
<dbReference type="GO" id="GO:0008675">
    <property type="term" value="F:2-dehydro-3-deoxy-phosphogluconate aldolase activity"/>
    <property type="evidence" value="ECO:0007669"/>
    <property type="project" value="UniProtKB-EC"/>
</dbReference>
<evidence type="ECO:0000313" key="10">
    <source>
        <dbReference type="EMBL" id="SHE75542.1"/>
    </source>
</evidence>
<dbReference type="InterPro" id="IPR029068">
    <property type="entry name" value="Glyas_Bleomycin-R_OHBP_Dase"/>
</dbReference>
<dbReference type="OrthoDB" id="9802667at2"/>
<dbReference type="InterPro" id="IPR000887">
    <property type="entry name" value="Aldlse_KDPG_KHG"/>
</dbReference>
<dbReference type="InterPro" id="IPR013785">
    <property type="entry name" value="Aldolase_TIM"/>
</dbReference>
<comment type="similarity">
    <text evidence="3">Belongs to the KHG/KDPG aldolase family.</text>
</comment>
<dbReference type="PROSITE" id="PS00159">
    <property type="entry name" value="ALDOLASE_KDPG_KHG_1"/>
    <property type="match status" value="1"/>
</dbReference>
<dbReference type="PROSITE" id="PS00160">
    <property type="entry name" value="ALDOLASE_KDPG_KHG_2"/>
    <property type="match status" value="1"/>
</dbReference>
<dbReference type="InterPro" id="IPR037523">
    <property type="entry name" value="VOC_core"/>
</dbReference>
<gene>
    <name evidence="10" type="ORF">SAMN02746064_01147</name>
</gene>
<dbReference type="Proteomes" id="UP000184251">
    <property type="component" value="Unassembled WGS sequence"/>
</dbReference>
<comment type="pathway">
    <text evidence="2">Carbohydrate acid metabolism; 2-dehydro-3-deoxy-D-gluconate degradation; D-glyceraldehyde 3-phosphate and pyruvate from 2-dehydro-3-deoxy-D-gluconate: step 2/2.</text>
</comment>
<name>A0A1M4W3M5_9FIRM</name>
<dbReference type="InterPro" id="IPR031338">
    <property type="entry name" value="KDPG/KHG_AS_2"/>
</dbReference>
<evidence type="ECO:0000256" key="4">
    <source>
        <dbReference type="ARBA" id="ARBA00011233"/>
    </source>
</evidence>
<organism evidence="10 11">
    <name type="scientific">Alkalibacter saccharofermentans DSM 14828</name>
    <dbReference type="NCBI Taxonomy" id="1120975"/>
    <lineage>
        <taxon>Bacteria</taxon>
        <taxon>Bacillati</taxon>
        <taxon>Bacillota</taxon>
        <taxon>Clostridia</taxon>
        <taxon>Eubacteriales</taxon>
        <taxon>Eubacteriaceae</taxon>
        <taxon>Alkalibacter</taxon>
    </lineage>
</organism>
<dbReference type="Pfam" id="PF01081">
    <property type="entry name" value="Aldolase"/>
    <property type="match status" value="1"/>
</dbReference>
<comment type="subunit">
    <text evidence="4">Homotrimer.</text>
</comment>
<keyword evidence="6" id="KW-0456">Lyase</keyword>
<keyword evidence="11" id="KW-1185">Reference proteome</keyword>
<keyword evidence="8" id="KW-0119">Carbohydrate metabolism</keyword>
<dbReference type="Gene3D" id="3.10.180.10">
    <property type="entry name" value="2,3-Dihydroxybiphenyl 1,2-Dioxygenase, domain 1"/>
    <property type="match status" value="1"/>
</dbReference>
<dbReference type="Gene3D" id="3.20.20.70">
    <property type="entry name" value="Aldolase class I"/>
    <property type="match status" value="1"/>
</dbReference>
<dbReference type="PANTHER" id="PTHR30246">
    <property type="entry name" value="2-KETO-3-DEOXY-6-PHOSPHOGLUCONATE ALDOLASE"/>
    <property type="match status" value="1"/>
</dbReference>
<evidence type="ECO:0000256" key="1">
    <source>
        <dbReference type="ARBA" id="ARBA00000654"/>
    </source>
</evidence>
<evidence type="ECO:0000256" key="3">
    <source>
        <dbReference type="ARBA" id="ARBA00006906"/>
    </source>
</evidence>
<evidence type="ECO:0000256" key="8">
    <source>
        <dbReference type="ARBA" id="ARBA00023277"/>
    </source>
</evidence>
<evidence type="ECO:0000256" key="6">
    <source>
        <dbReference type="ARBA" id="ARBA00023239"/>
    </source>
</evidence>
<accession>A0A1M4W3M5</accession>
<evidence type="ECO:0000256" key="7">
    <source>
        <dbReference type="ARBA" id="ARBA00023270"/>
    </source>
</evidence>
<keyword evidence="7" id="KW-0704">Schiff base</keyword>
<dbReference type="NCBIfam" id="TIGR01182">
    <property type="entry name" value="eda"/>
    <property type="match status" value="1"/>
</dbReference>
<dbReference type="EC" id="4.1.2.14" evidence="5"/>
<evidence type="ECO:0000256" key="5">
    <source>
        <dbReference type="ARBA" id="ARBA00013063"/>
    </source>
</evidence>